<name>A0AAZ3RRK9_ONCTS</name>
<dbReference type="GO" id="GO:0006313">
    <property type="term" value="P:DNA transposition"/>
    <property type="evidence" value="ECO:0007669"/>
    <property type="project" value="InterPro"/>
</dbReference>
<reference evidence="3" key="3">
    <citation type="submission" date="2025-09" db="UniProtKB">
        <authorList>
            <consortium name="Ensembl"/>
        </authorList>
    </citation>
    <scope>IDENTIFICATION</scope>
</reference>
<dbReference type="InterPro" id="IPR002492">
    <property type="entry name" value="Transposase_Tc1-like"/>
</dbReference>
<dbReference type="GO" id="GO:0003677">
    <property type="term" value="F:DNA binding"/>
    <property type="evidence" value="ECO:0007669"/>
    <property type="project" value="InterPro"/>
</dbReference>
<evidence type="ECO:0000259" key="2">
    <source>
        <dbReference type="Pfam" id="PF25787"/>
    </source>
</evidence>
<dbReference type="InterPro" id="IPR009057">
    <property type="entry name" value="Homeodomain-like_sf"/>
</dbReference>
<dbReference type="SUPFAM" id="SSF46689">
    <property type="entry name" value="Homeodomain-like"/>
    <property type="match status" value="1"/>
</dbReference>
<sequence>MGKSEEISQDLVDLHKSGSSLGEISKSLKVPPSAVQTIVCKYKQHGTTQPSYRSGRRCILSPRDEHTLVRKVKINPRTTAKDLVKLLEETGIEVSISTVKRVLCRHNLKGHSARKRPLLQNRHKKPDYGFQLHMGTKIVLFGEMSSGLMKQK</sequence>
<reference evidence="4" key="1">
    <citation type="journal article" date="2018" name="PLoS ONE">
        <title>Chinook salmon (Oncorhynchus tshawytscha) genome and transcriptome.</title>
        <authorList>
            <person name="Christensen K.A."/>
            <person name="Leong J.S."/>
            <person name="Sakhrani D."/>
            <person name="Biagi C.A."/>
            <person name="Minkley D.R."/>
            <person name="Withler R.E."/>
            <person name="Rondeau E.B."/>
            <person name="Koop B.F."/>
            <person name="Devlin R.H."/>
        </authorList>
    </citation>
    <scope>NUCLEOTIDE SEQUENCE [LARGE SCALE GENOMIC DNA]</scope>
</reference>
<dbReference type="GO" id="GO:0015074">
    <property type="term" value="P:DNA integration"/>
    <property type="evidence" value="ECO:0007669"/>
    <property type="project" value="InterPro"/>
</dbReference>
<organism evidence="3 4">
    <name type="scientific">Oncorhynchus tshawytscha</name>
    <name type="common">Chinook salmon</name>
    <name type="synonym">Salmo tshawytscha</name>
    <dbReference type="NCBI Taxonomy" id="74940"/>
    <lineage>
        <taxon>Eukaryota</taxon>
        <taxon>Metazoa</taxon>
        <taxon>Chordata</taxon>
        <taxon>Craniata</taxon>
        <taxon>Vertebrata</taxon>
        <taxon>Euteleostomi</taxon>
        <taxon>Actinopterygii</taxon>
        <taxon>Neopterygii</taxon>
        <taxon>Teleostei</taxon>
        <taxon>Protacanthopterygii</taxon>
        <taxon>Salmoniformes</taxon>
        <taxon>Salmonidae</taxon>
        <taxon>Salmoninae</taxon>
        <taxon>Oncorhynchus</taxon>
    </lineage>
</organism>
<dbReference type="InterPro" id="IPR036388">
    <property type="entry name" value="WH-like_DNA-bd_sf"/>
</dbReference>
<dbReference type="InterPro" id="IPR057667">
    <property type="entry name" value="HTH_SB"/>
</dbReference>
<evidence type="ECO:0000313" key="3">
    <source>
        <dbReference type="Ensembl" id="ENSOTSP00005142905.1"/>
    </source>
</evidence>
<reference evidence="3" key="2">
    <citation type="submission" date="2025-08" db="UniProtKB">
        <authorList>
            <consortium name="Ensembl"/>
        </authorList>
    </citation>
    <scope>IDENTIFICATION</scope>
</reference>
<evidence type="ECO:0008006" key="5">
    <source>
        <dbReference type="Google" id="ProtNLM"/>
    </source>
</evidence>
<proteinExistence type="predicted"/>
<feature type="domain" description="Transposase Tc1-like" evidence="1">
    <location>
        <begin position="67"/>
        <end position="125"/>
    </location>
</feature>
<dbReference type="Proteomes" id="UP000694402">
    <property type="component" value="Unassembled WGS sequence"/>
</dbReference>
<feature type="domain" description="Sleeping Beauty transposase HTH" evidence="2">
    <location>
        <begin position="1"/>
        <end position="49"/>
    </location>
</feature>
<keyword evidence="4" id="KW-1185">Reference proteome</keyword>
<accession>A0AAZ3RRK9</accession>
<evidence type="ECO:0000259" key="1">
    <source>
        <dbReference type="Pfam" id="PF01498"/>
    </source>
</evidence>
<dbReference type="AlphaFoldDB" id="A0AAZ3RRK9"/>
<protein>
    <recommendedName>
        <fullName evidence="5">Transposase Tc1-like domain-containing protein</fullName>
    </recommendedName>
</protein>
<dbReference type="Ensembl" id="ENSOTST00005167805.1">
    <property type="protein sequence ID" value="ENSOTSP00005142905.1"/>
    <property type="gene ID" value="ENSOTSG00005077124.1"/>
</dbReference>
<dbReference type="Pfam" id="PF01498">
    <property type="entry name" value="HTH_Tnp_Tc3_2"/>
    <property type="match status" value="1"/>
</dbReference>
<evidence type="ECO:0000313" key="4">
    <source>
        <dbReference type="Proteomes" id="UP000694402"/>
    </source>
</evidence>
<dbReference type="GeneTree" id="ENSGT01100000263655"/>
<dbReference type="Gene3D" id="1.10.10.10">
    <property type="entry name" value="Winged helix-like DNA-binding domain superfamily/Winged helix DNA-binding domain"/>
    <property type="match status" value="1"/>
</dbReference>
<dbReference type="Pfam" id="PF25787">
    <property type="entry name" value="HTH_SB"/>
    <property type="match status" value="1"/>
</dbReference>